<evidence type="ECO:0000259" key="9">
    <source>
        <dbReference type="PROSITE" id="PS50146"/>
    </source>
</evidence>
<dbReference type="InterPro" id="IPR001206">
    <property type="entry name" value="Diacylglycerol_kinase_cat_dom"/>
</dbReference>
<feature type="domain" description="DAGKc" evidence="9">
    <location>
        <begin position="151"/>
        <end position="298"/>
    </location>
</feature>
<feature type="region of interest" description="Disordered" evidence="8">
    <location>
        <begin position="362"/>
        <end position="395"/>
    </location>
</feature>
<keyword evidence="6" id="KW-0472">Membrane</keyword>
<dbReference type="InterPro" id="IPR050187">
    <property type="entry name" value="Lipid_Phosphate_FormReg"/>
</dbReference>
<dbReference type="SMART" id="SM00046">
    <property type="entry name" value="DAGKc"/>
    <property type="match status" value="1"/>
</dbReference>
<evidence type="ECO:0000256" key="5">
    <source>
        <dbReference type="ARBA" id="ARBA00022840"/>
    </source>
</evidence>
<dbReference type="PANTHER" id="PTHR12358">
    <property type="entry name" value="SPHINGOSINE KINASE"/>
    <property type="match status" value="1"/>
</dbReference>
<dbReference type="Pfam" id="PF19279">
    <property type="entry name" value="YegS_C"/>
    <property type="match status" value="1"/>
</dbReference>
<dbReference type="PROSITE" id="PS50146">
    <property type="entry name" value="DAGK"/>
    <property type="match status" value="1"/>
</dbReference>
<dbReference type="EMBL" id="JADWDJ010000006">
    <property type="protein sequence ID" value="KAG5279842.1"/>
    <property type="molecule type" value="Genomic_DNA"/>
</dbReference>
<dbReference type="Proteomes" id="UP000823561">
    <property type="component" value="Chromosome 6"/>
</dbReference>
<evidence type="ECO:0000256" key="6">
    <source>
        <dbReference type="ARBA" id="ARBA00023136"/>
    </source>
</evidence>
<comment type="subcellular location">
    <subcellularLocation>
        <location evidence="1">Endomembrane system</location>
    </subcellularLocation>
</comment>
<evidence type="ECO:0000256" key="8">
    <source>
        <dbReference type="SAM" id="MobiDB-lite"/>
    </source>
</evidence>
<keyword evidence="11" id="KW-1185">Reference proteome</keyword>
<dbReference type="InterPro" id="IPR016064">
    <property type="entry name" value="NAD/diacylglycerol_kinase_sf"/>
</dbReference>
<dbReference type="GO" id="GO:0071363">
    <property type="term" value="P:cellular response to growth factor stimulus"/>
    <property type="evidence" value="ECO:0007669"/>
    <property type="project" value="TreeGrafter"/>
</dbReference>
<dbReference type="PANTHER" id="PTHR12358:SF47">
    <property type="entry name" value="SPHINGOSINE KINASE 1"/>
    <property type="match status" value="1"/>
</dbReference>
<keyword evidence="3" id="KW-0547">Nucleotide-binding</keyword>
<keyword evidence="4" id="KW-0418">Kinase</keyword>
<dbReference type="GO" id="GO:0012505">
    <property type="term" value="C:endomembrane system"/>
    <property type="evidence" value="ECO:0007669"/>
    <property type="project" value="UniProtKB-SubCell"/>
</dbReference>
<dbReference type="GO" id="GO:0005524">
    <property type="term" value="F:ATP binding"/>
    <property type="evidence" value="ECO:0007669"/>
    <property type="project" value="UniProtKB-KW"/>
</dbReference>
<dbReference type="Gene3D" id="3.40.50.10330">
    <property type="entry name" value="Probable inorganic polyphosphate/atp-NAD kinase, domain 1"/>
    <property type="match status" value="1"/>
</dbReference>
<evidence type="ECO:0000256" key="7">
    <source>
        <dbReference type="ARBA" id="ARBA00044037"/>
    </source>
</evidence>
<evidence type="ECO:0000256" key="2">
    <source>
        <dbReference type="ARBA" id="ARBA00022679"/>
    </source>
</evidence>
<sequence length="590" mass="64329">MMDRDKTEPDPSHHRNGIVGLLYGEFTDILNGKVRCSVSLTDHALTVQKITSSPGQGKVVFDLNDCIGCHAFKGEDNADTAAYFSAYFYPFKRKWLSSAMARQRLEQCFRVALAQDPSANLEEAERWARAIRDASFRHLPRRDGAVYCEVRRPCRLMLLLNPNSGRGQAMSLFTTHIQRMLTEAAVPHTLVITEHQNHARELVREADLSQWDALVILSGDGLLFEVVNGLMEREDWEVAIQTPLGILPGGSGNALAASVNHYSGTPMLLGEELLVSCGFLLCKGLLSPMDLVSVHLASGQRLFSFLALAWGFVADVDIESERYRQAGALRFLLGTLVRLASLRSYRGRLAFLPVHQEPAAEQEGRVARLVASTSSISSDNDSSPSTSPPDSPNSSFCSAMSCGPLTDSSPPCSALCPENSVHSSSPSPNDNNTLHNASNNAIKLLQAGSDQTTSLIKGPPDSLLSPLDEPVPADWTQVPETGFILMLAMYQSYLAEDLQAAPEARTQDGCIHLYYVLEGVSRAALLRLFLAMEKGTHMACECPQLVYHQVRALRLEPLSTQGALTVDGEQVECGPIQAQIHGSVARLISS</sequence>
<keyword evidence="2" id="KW-0808">Transferase</keyword>
<dbReference type="GO" id="GO:0005737">
    <property type="term" value="C:cytoplasm"/>
    <property type="evidence" value="ECO:0007669"/>
    <property type="project" value="TreeGrafter"/>
</dbReference>
<evidence type="ECO:0000313" key="11">
    <source>
        <dbReference type="Proteomes" id="UP000823561"/>
    </source>
</evidence>
<dbReference type="AlphaFoldDB" id="A0AAV6H159"/>
<name>A0AAV6H159_9TELE</name>
<dbReference type="GO" id="GO:0008481">
    <property type="term" value="F:sphingosine kinase activity"/>
    <property type="evidence" value="ECO:0007669"/>
    <property type="project" value="UniProtKB-EC"/>
</dbReference>
<proteinExistence type="predicted"/>
<feature type="region of interest" description="Disordered" evidence="8">
    <location>
        <begin position="416"/>
        <end position="436"/>
    </location>
</feature>
<organism evidence="10 11">
    <name type="scientific">Alosa alosa</name>
    <name type="common">allis shad</name>
    <dbReference type="NCBI Taxonomy" id="278164"/>
    <lineage>
        <taxon>Eukaryota</taxon>
        <taxon>Metazoa</taxon>
        <taxon>Chordata</taxon>
        <taxon>Craniata</taxon>
        <taxon>Vertebrata</taxon>
        <taxon>Euteleostomi</taxon>
        <taxon>Actinopterygii</taxon>
        <taxon>Neopterygii</taxon>
        <taxon>Teleostei</taxon>
        <taxon>Clupei</taxon>
        <taxon>Clupeiformes</taxon>
        <taxon>Clupeoidei</taxon>
        <taxon>Clupeidae</taxon>
        <taxon>Alosa</taxon>
    </lineage>
</organism>
<dbReference type="GO" id="GO:0016020">
    <property type="term" value="C:membrane"/>
    <property type="evidence" value="ECO:0007669"/>
    <property type="project" value="TreeGrafter"/>
</dbReference>
<gene>
    <name evidence="10" type="ORF">AALO_G00082160</name>
</gene>
<evidence type="ECO:0000313" key="10">
    <source>
        <dbReference type="EMBL" id="KAG5279842.1"/>
    </source>
</evidence>
<dbReference type="GO" id="GO:0043066">
    <property type="term" value="P:negative regulation of apoptotic process"/>
    <property type="evidence" value="ECO:0007669"/>
    <property type="project" value="TreeGrafter"/>
</dbReference>
<evidence type="ECO:0000256" key="1">
    <source>
        <dbReference type="ARBA" id="ARBA00004308"/>
    </source>
</evidence>
<reference evidence="10" key="1">
    <citation type="submission" date="2020-10" db="EMBL/GenBank/DDBJ databases">
        <title>Chromosome-scale genome assembly of the Allis shad, Alosa alosa.</title>
        <authorList>
            <person name="Margot Z."/>
            <person name="Christophe K."/>
            <person name="Cabau C."/>
            <person name="Louis A."/>
            <person name="Berthelot C."/>
            <person name="Parey E."/>
            <person name="Roest Crollius H."/>
            <person name="Montfort J."/>
            <person name="Robinson-Rechavi M."/>
            <person name="Bucao C."/>
            <person name="Bouchez O."/>
            <person name="Gislard M."/>
            <person name="Lluch J."/>
            <person name="Milhes M."/>
            <person name="Lampietro C."/>
            <person name="Lopez Roques C."/>
            <person name="Donnadieu C."/>
            <person name="Braasch I."/>
            <person name="Desvignes T."/>
            <person name="Postlethwait J."/>
            <person name="Bobe J."/>
            <person name="Guiguen Y."/>
        </authorList>
    </citation>
    <scope>NUCLEOTIDE SEQUENCE</scope>
    <source>
        <strain evidence="10">M-15738</strain>
        <tissue evidence="10">Blood</tissue>
    </source>
</reference>
<keyword evidence="5" id="KW-0067">ATP-binding</keyword>
<dbReference type="Pfam" id="PF00781">
    <property type="entry name" value="DAGK_cat"/>
    <property type="match status" value="1"/>
</dbReference>
<protein>
    <recommendedName>
        <fullName evidence="7">sphingosine kinase</fullName>
        <ecNumber evidence="7">2.7.1.91</ecNumber>
    </recommendedName>
</protein>
<feature type="compositionally biased region" description="Low complexity" evidence="8">
    <location>
        <begin position="372"/>
        <end position="385"/>
    </location>
</feature>
<comment type="caution">
    <text evidence="10">The sequence shown here is derived from an EMBL/GenBank/DDBJ whole genome shotgun (WGS) entry which is preliminary data.</text>
</comment>
<dbReference type="InterPro" id="IPR045540">
    <property type="entry name" value="YegS/DAGK_C"/>
</dbReference>
<dbReference type="SUPFAM" id="SSF111331">
    <property type="entry name" value="NAD kinase/diacylglycerol kinase-like"/>
    <property type="match status" value="1"/>
</dbReference>
<accession>A0AAV6H159</accession>
<dbReference type="InterPro" id="IPR017438">
    <property type="entry name" value="ATP-NAD_kinase_N"/>
</dbReference>
<dbReference type="FunFam" id="3.40.50.10330:FF:000005">
    <property type="entry name" value="Sphingosine kinase 2"/>
    <property type="match status" value="1"/>
</dbReference>
<dbReference type="EC" id="2.7.1.91" evidence="7"/>
<dbReference type="GO" id="GO:0046512">
    <property type="term" value="P:sphingosine biosynthetic process"/>
    <property type="evidence" value="ECO:0007669"/>
    <property type="project" value="TreeGrafter"/>
</dbReference>
<feature type="compositionally biased region" description="Polar residues" evidence="8">
    <location>
        <begin position="420"/>
        <end position="436"/>
    </location>
</feature>
<evidence type="ECO:0000256" key="3">
    <source>
        <dbReference type="ARBA" id="ARBA00022741"/>
    </source>
</evidence>
<evidence type="ECO:0000256" key="4">
    <source>
        <dbReference type="ARBA" id="ARBA00022777"/>
    </source>
</evidence>
<dbReference type="Gene3D" id="2.60.200.40">
    <property type="match status" value="1"/>
</dbReference>